<evidence type="ECO:0000313" key="3">
    <source>
        <dbReference type="Proteomes" id="UP000235392"/>
    </source>
</evidence>
<feature type="region of interest" description="Disordered" evidence="1">
    <location>
        <begin position="210"/>
        <end position="257"/>
    </location>
</feature>
<sequence>MTIPTANFAFLAHSPTPLTNKMTLLNPTLLIARSELYTMEFLIAQALRTQISPLKELPRAHVPHDPLTCDFLHGERMWKKALLNSDKTILNHLILLNSDKKILNQLLVDALHSCGAEVLVASSKIVTAVQTIAEEVRDIKESIHHVVSRPSGRDKRIRRSTKQQTPVQSGRLSALIRLHVQTLFGSCMETGQLPPPATLAQKLNWKFKARGKKPARSDSSSDSSSEASSSLGTDVSDIGSDSDVDPSFPYGPEGPGHKHATHETLVIIWRGMRKCGVRSFRPDLTKPMSAGKNKDLWSLAIRLFIKLVWCREYDEINVATTSIPDIRN</sequence>
<evidence type="ECO:0000313" key="2">
    <source>
        <dbReference type="EMBL" id="PLW37663.1"/>
    </source>
</evidence>
<comment type="caution">
    <text evidence="2">The sequence shown here is derived from an EMBL/GenBank/DDBJ whole genome shotgun (WGS) entry which is preliminary data.</text>
</comment>
<feature type="compositionally biased region" description="Low complexity" evidence="1">
    <location>
        <begin position="217"/>
        <end position="247"/>
    </location>
</feature>
<organism evidence="2 3">
    <name type="scientific">Puccinia coronata f. sp. avenae</name>
    <dbReference type="NCBI Taxonomy" id="200324"/>
    <lineage>
        <taxon>Eukaryota</taxon>
        <taxon>Fungi</taxon>
        <taxon>Dikarya</taxon>
        <taxon>Basidiomycota</taxon>
        <taxon>Pucciniomycotina</taxon>
        <taxon>Pucciniomycetes</taxon>
        <taxon>Pucciniales</taxon>
        <taxon>Pucciniaceae</taxon>
        <taxon>Puccinia</taxon>
    </lineage>
</organism>
<gene>
    <name evidence="2" type="ORF">PCASD_12195</name>
</gene>
<dbReference type="AlphaFoldDB" id="A0A2N5UIU7"/>
<dbReference type="Proteomes" id="UP000235392">
    <property type="component" value="Unassembled WGS sequence"/>
</dbReference>
<accession>A0A2N5UIU7</accession>
<feature type="region of interest" description="Disordered" evidence="1">
    <location>
        <begin position="147"/>
        <end position="170"/>
    </location>
</feature>
<protein>
    <submittedName>
        <fullName evidence="2">Uncharacterized protein</fullName>
    </submittedName>
</protein>
<dbReference type="EMBL" id="PGCI01000139">
    <property type="protein sequence ID" value="PLW37663.1"/>
    <property type="molecule type" value="Genomic_DNA"/>
</dbReference>
<evidence type="ECO:0000256" key="1">
    <source>
        <dbReference type="SAM" id="MobiDB-lite"/>
    </source>
</evidence>
<proteinExistence type="predicted"/>
<reference evidence="2 3" key="1">
    <citation type="submission" date="2017-11" db="EMBL/GenBank/DDBJ databases">
        <title>De novo assembly and phasing of dikaryotic genomes from two isolates of Puccinia coronata f. sp. avenae, the causal agent of oat crown rust.</title>
        <authorList>
            <person name="Miller M.E."/>
            <person name="Zhang Y."/>
            <person name="Omidvar V."/>
            <person name="Sperschneider J."/>
            <person name="Schwessinger B."/>
            <person name="Raley C."/>
            <person name="Palmer J.M."/>
            <person name="Garnica D."/>
            <person name="Upadhyaya N."/>
            <person name="Rathjen J."/>
            <person name="Taylor J.M."/>
            <person name="Park R.F."/>
            <person name="Dodds P.N."/>
            <person name="Hirsch C.D."/>
            <person name="Kianian S.F."/>
            <person name="Figueroa M."/>
        </authorList>
    </citation>
    <scope>NUCLEOTIDE SEQUENCE [LARGE SCALE GENOMIC DNA]</scope>
    <source>
        <strain evidence="2">12SD80</strain>
    </source>
</reference>
<name>A0A2N5UIU7_9BASI</name>